<feature type="compositionally biased region" description="Basic and acidic residues" evidence="1">
    <location>
        <begin position="682"/>
        <end position="692"/>
    </location>
</feature>
<feature type="region of interest" description="Disordered" evidence="1">
    <location>
        <begin position="748"/>
        <end position="833"/>
    </location>
</feature>
<proteinExistence type="predicted"/>
<feature type="compositionally biased region" description="Polar residues" evidence="1">
    <location>
        <begin position="715"/>
        <end position="726"/>
    </location>
</feature>
<feature type="compositionally biased region" description="Polar residues" evidence="1">
    <location>
        <begin position="693"/>
        <end position="707"/>
    </location>
</feature>
<reference evidence="2" key="2">
    <citation type="submission" date="2025-09" db="UniProtKB">
        <authorList>
            <consortium name="Ensembl"/>
        </authorList>
    </citation>
    <scope>IDENTIFICATION</scope>
</reference>
<evidence type="ECO:0000256" key="1">
    <source>
        <dbReference type="SAM" id="MobiDB-lite"/>
    </source>
</evidence>
<protein>
    <submittedName>
        <fullName evidence="2">Uncharacterized protein</fullName>
    </submittedName>
</protein>
<accession>A0A8B9UUM3</accession>
<feature type="region of interest" description="Disordered" evidence="1">
    <location>
        <begin position="651"/>
        <end position="734"/>
    </location>
</feature>
<dbReference type="Ensembl" id="ENSAZOT00000013273.1">
    <property type="protein sequence ID" value="ENSAZOP00000012406.1"/>
    <property type="gene ID" value="ENSAZOG00000007961.1"/>
</dbReference>
<dbReference type="SUPFAM" id="SSF52087">
    <property type="entry name" value="CRAL/TRIO domain"/>
    <property type="match status" value="1"/>
</dbReference>
<dbReference type="CDD" id="cd00170">
    <property type="entry name" value="SEC14"/>
    <property type="match status" value="1"/>
</dbReference>
<dbReference type="Proteomes" id="UP000694549">
    <property type="component" value="Unplaced"/>
</dbReference>
<dbReference type="PANTHER" id="PTHR45845">
    <property type="entry name" value="RHO GUANINE NUCLEOTIDE EXCHANGE FACTOR-RELATED"/>
    <property type="match status" value="1"/>
</dbReference>
<feature type="region of interest" description="Disordered" evidence="1">
    <location>
        <begin position="366"/>
        <end position="405"/>
    </location>
</feature>
<feature type="compositionally biased region" description="Polar residues" evidence="1">
    <location>
        <begin position="563"/>
        <end position="576"/>
    </location>
</feature>
<evidence type="ECO:0000313" key="3">
    <source>
        <dbReference type="Proteomes" id="UP000694549"/>
    </source>
</evidence>
<dbReference type="InterPro" id="IPR036865">
    <property type="entry name" value="CRAL-TRIO_dom_sf"/>
</dbReference>
<name>A0A8B9UUM3_9AVES</name>
<feature type="compositionally biased region" description="Low complexity" evidence="1">
    <location>
        <begin position="381"/>
        <end position="395"/>
    </location>
</feature>
<dbReference type="PANTHER" id="PTHR45845:SF4">
    <property type="entry name" value="PLECKSTRIN HOMOLOGY DOMAIN CONTAINING, FAMILY G (WITH RHOGEF DOMAIN) MEMBER 4"/>
    <property type="match status" value="1"/>
</dbReference>
<feature type="region of interest" description="Disordered" evidence="1">
    <location>
        <begin position="220"/>
        <end position="243"/>
    </location>
</feature>
<evidence type="ECO:0000313" key="2">
    <source>
        <dbReference type="Ensembl" id="ENSAZOP00000012406.1"/>
    </source>
</evidence>
<feature type="compositionally biased region" description="Basic and acidic residues" evidence="1">
    <location>
        <begin position="584"/>
        <end position="595"/>
    </location>
</feature>
<dbReference type="InterPro" id="IPR052231">
    <property type="entry name" value="Rho_GEF_signaling-related"/>
</dbReference>
<organism evidence="2 3">
    <name type="scientific">Anas zonorhyncha</name>
    <name type="common">Eastern spot-billed duck</name>
    <dbReference type="NCBI Taxonomy" id="75864"/>
    <lineage>
        <taxon>Eukaryota</taxon>
        <taxon>Metazoa</taxon>
        <taxon>Chordata</taxon>
        <taxon>Craniata</taxon>
        <taxon>Vertebrata</taxon>
        <taxon>Euteleostomi</taxon>
        <taxon>Archelosauria</taxon>
        <taxon>Archosauria</taxon>
        <taxon>Dinosauria</taxon>
        <taxon>Saurischia</taxon>
        <taxon>Theropoda</taxon>
        <taxon>Coelurosauria</taxon>
        <taxon>Aves</taxon>
        <taxon>Neognathae</taxon>
        <taxon>Galloanserae</taxon>
        <taxon>Anseriformes</taxon>
        <taxon>Anatidae</taxon>
        <taxon>Anatinae</taxon>
        <taxon>Anas</taxon>
    </lineage>
</organism>
<dbReference type="Gene3D" id="3.40.525.10">
    <property type="entry name" value="CRAL-TRIO lipid binding domain"/>
    <property type="match status" value="1"/>
</dbReference>
<keyword evidence="3" id="KW-1185">Reference proteome</keyword>
<reference evidence="2" key="1">
    <citation type="submission" date="2025-08" db="UniProtKB">
        <authorList>
            <consortium name="Ensembl"/>
        </authorList>
    </citation>
    <scope>IDENTIFICATION</scope>
</reference>
<sequence length="1037" mass="111175">MDSESLDGCIQSTLSALYPPFEATAATVLCQVFDVVEKTYRGDGLRYLIDFLIPAKHILQCIQQDACVQYCGLLFRHEGWPLCIHEKIVVQLASIDWRILKPGDFYLQVVPYLKKSPRIVLKCLAKDKHNVEEVVIPEVSYTSIFTLEWLSTINGERMGIALENCLLTTDDKIFRVPWDNVVNPEFINKPKVIENNIITPETAEEPSALCLPMDHAERSSPDLESQYLQEPSPNRDNLVSSPAPQLGETLVNGVCTNAVPEEDLKSDIEGEYVELAEVSLPCFGPQTGSLTQSVPLSYLTQPRTRVNASKGKHRFIVIQDSTYSKNLIQPALMQKERCQMDALRTSTEVLKNVIPVESDRMMAHEELSPEGQLLSGGPGSMGNSSPAAASPACGAEDSSPAEQETCSEHSIDWRYALCSYSDVCAGDGASCRAQMTGSTGNMQVEGDGPSRNPGVDVLEQSPETKLDAAAEEGIQKGHGEPLAECQSEVTQMDSSPVSVLGPLGPCCTLKEDPGVSCQGVGEGIGPVQAAALPLVPEGADLGVGRGSPSGSVTDACCGDQEENTSSPLNPPEQMNQGEADEEELGRREGSEEVKEIEQTLAVNENETSHSYGTVRAPAGGLLADGKEQEVSACQHKKGEEAVLLPAALSAESEEVAGQLDTSDPSVGLDAQAESSSQCKTLRCGERHEEQQRQAENQGHGSEVSSVLNPECVAAQDSQGGEENQGSFCDGEKSKTGALKTLESITEELEVGPLSSGPAEGNPEPTALQSHHEAVPGASPPKGTAGMVLEGAETAKETTGTAASKPAGKVCTPEETSTAAVPPKSPASGAAWGGRPAPSIVKDVNPEVLRSGVACLPGTRDKSGRAVAIITTRNTIWLNPHCNTTELVRLLLYLHSIPRPECQALGLTVLVDARRCSPVPALFKAFSILQDMDPHCIHGVLLLVERDLTFRVEKPAAGQFEILTSMKSLHKHIDSSQLPLELDGTFPYCHRDWLSFRMVSGMCFLVSEGRNGTVTGLKQERGACQQPGLQALKRQCFL</sequence>
<dbReference type="AlphaFoldDB" id="A0A8B9UUM3"/>
<dbReference type="InterPro" id="IPR001251">
    <property type="entry name" value="CRAL-TRIO_dom"/>
</dbReference>
<feature type="region of interest" description="Disordered" evidence="1">
    <location>
        <begin position="541"/>
        <end position="595"/>
    </location>
</feature>
<feature type="compositionally biased region" description="Polar residues" evidence="1">
    <location>
        <begin position="222"/>
        <end position="243"/>
    </location>
</feature>